<feature type="transmembrane region" description="Helical" evidence="1">
    <location>
        <begin position="61"/>
        <end position="80"/>
    </location>
</feature>
<dbReference type="RefSeq" id="WP_148076948.1">
    <property type="nucleotide sequence ID" value="NZ_RKHO01000001.1"/>
</dbReference>
<proteinExistence type="predicted"/>
<keyword evidence="1" id="KW-1133">Transmembrane helix</keyword>
<name>A0A3N2CS58_9ACTN</name>
<sequence>MVRQQPPPWGFVGMGAMACLLFLDLGTANVAPWWVTVLFVLLWLVLFAVALRWFEPHPRRVLWLPAIGFALWLPTIVLGTRQLGWGG</sequence>
<evidence type="ECO:0000313" key="3">
    <source>
        <dbReference type="Proteomes" id="UP000281738"/>
    </source>
</evidence>
<organism evidence="2 3">
    <name type="scientific">Nocardioides aurantiacus</name>
    <dbReference type="NCBI Taxonomy" id="86796"/>
    <lineage>
        <taxon>Bacteria</taxon>
        <taxon>Bacillati</taxon>
        <taxon>Actinomycetota</taxon>
        <taxon>Actinomycetes</taxon>
        <taxon>Propionibacteriales</taxon>
        <taxon>Nocardioidaceae</taxon>
        <taxon>Nocardioides</taxon>
    </lineage>
</organism>
<evidence type="ECO:0000256" key="1">
    <source>
        <dbReference type="SAM" id="Phobius"/>
    </source>
</evidence>
<keyword evidence="3" id="KW-1185">Reference proteome</keyword>
<evidence type="ECO:0000313" key="2">
    <source>
        <dbReference type="EMBL" id="ROR90373.1"/>
    </source>
</evidence>
<accession>A0A3N2CS58</accession>
<comment type="caution">
    <text evidence="2">The sequence shown here is derived from an EMBL/GenBank/DDBJ whole genome shotgun (WGS) entry which is preliminary data.</text>
</comment>
<dbReference type="EMBL" id="RKHO01000001">
    <property type="protein sequence ID" value="ROR90373.1"/>
    <property type="molecule type" value="Genomic_DNA"/>
</dbReference>
<feature type="transmembrane region" description="Helical" evidence="1">
    <location>
        <begin position="9"/>
        <end position="27"/>
    </location>
</feature>
<evidence type="ECO:0008006" key="4">
    <source>
        <dbReference type="Google" id="ProtNLM"/>
    </source>
</evidence>
<dbReference type="OrthoDB" id="3790019at2"/>
<protein>
    <recommendedName>
        <fullName evidence="4">DUF4175 domain-containing protein</fullName>
    </recommendedName>
</protein>
<keyword evidence="1" id="KW-0812">Transmembrane</keyword>
<keyword evidence="1" id="KW-0472">Membrane</keyword>
<feature type="transmembrane region" description="Helical" evidence="1">
    <location>
        <begin position="33"/>
        <end position="54"/>
    </location>
</feature>
<dbReference type="PROSITE" id="PS51257">
    <property type="entry name" value="PROKAR_LIPOPROTEIN"/>
    <property type="match status" value="1"/>
</dbReference>
<dbReference type="Proteomes" id="UP000281738">
    <property type="component" value="Unassembled WGS sequence"/>
</dbReference>
<reference evidence="2 3" key="1">
    <citation type="submission" date="2018-11" db="EMBL/GenBank/DDBJ databases">
        <title>Sequencing the genomes of 1000 actinobacteria strains.</title>
        <authorList>
            <person name="Klenk H.-P."/>
        </authorList>
    </citation>
    <scope>NUCLEOTIDE SEQUENCE [LARGE SCALE GENOMIC DNA]</scope>
    <source>
        <strain evidence="2 3">DSM 12652</strain>
    </source>
</reference>
<gene>
    <name evidence="2" type="ORF">EDD33_1213</name>
</gene>
<dbReference type="AlphaFoldDB" id="A0A3N2CS58"/>